<sequence length="165" mass="18381">MTRPEAPVSLPDRAPTTFDAWVAPHLAVLSAIAVREVGEHDADDLVQETLLRGWQQQDKFDSARGSSRAFLASILYDRARRHRTRRRPDPELEVTHVGPVDPEHLDLERAVGTLPRRQRQVVTLHYMAGLPIAEIAVALSISVGSVKSHLFDARTALRTALEETP</sequence>
<gene>
    <name evidence="9" type="ORF">GIS00_02495</name>
</gene>
<dbReference type="SUPFAM" id="SSF88659">
    <property type="entry name" value="Sigma3 and sigma4 domains of RNA polymerase sigma factors"/>
    <property type="match status" value="1"/>
</dbReference>
<evidence type="ECO:0000313" key="9">
    <source>
        <dbReference type="EMBL" id="MTD12814.1"/>
    </source>
</evidence>
<organism evidence="9 10">
    <name type="scientific">Nakamurella alba</name>
    <dbReference type="NCBI Taxonomy" id="2665158"/>
    <lineage>
        <taxon>Bacteria</taxon>
        <taxon>Bacillati</taxon>
        <taxon>Actinomycetota</taxon>
        <taxon>Actinomycetes</taxon>
        <taxon>Nakamurellales</taxon>
        <taxon>Nakamurellaceae</taxon>
        <taxon>Nakamurella</taxon>
    </lineage>
</organism>
<accession>A0A7K1FIU5</accession>
<comment type="similarity">
    <text evidence="1 6">Belongs to the sigma-70 factor family. ECF subfamily.</text>
</comment>
<protein>
    <recommendedName>
        <fullName evidence="6">RNA polymerase sigma factor</fullName>
    </recommendedName>
</protein>
<dbReference type="InterPro" id="IPR000838">
    <property type="entry name" value="RNA_pol_sigma70_ECF_CS"/>
</dbReference>
<dbReference type="NCBIfam" id="TIGR02937">
    <property type="entry name" value="sigma70-ECF"/>
    <property type="match status" value="1"/>
</dbReference>
<evidence type="ECO:0000256" key="5">
    <source>
        <dbReference type="ARBA" id="ARBA00023163"/>
    </source>
</evidence>
<dbReference type="InterPro" id="IPR013325">
    <property type="entry name" value="RNA_pol_sigma_r2"/>
</dbReference>
<evidence type="ECO:0000256" key="6">
    <source>
        <dbReference type="RuleBase" id="RU000716"/>
    </source>
</evidence>
<dbReference type="Pfam" id="PF08281">
    <property type="entry name" value="Sigma70_r4_2"/>
    <property type="match status" value="1"/>
</dbReference>
<dbReference type="InterPro" id="IPR013249">
    <property type="entry name" value="RNA_pol_sigma70_r4_t2"/>
</dbReference>
<name>A0A7K1FIU5_9ACTN</name>
<evidence type="ECO:0000259" key="7">
    <source>
        <dbReference type="Pfam" id="PF04542"/>
    </source>
</evidence>
<proteinExistence type="inferred from homology"/>
<reference evidence="9 10" key="1">
    <citation type="submission" date="2019-11" db="EMBL/GenBank/DDBJ databases">
        <authorList>
            <person name="Jiang L.-Q."/>
        </authorList>
    </citation>
    <scope>NUCLEOTIDE SEQUENCE [LARGE SCALE GENOMIC DNA]</scope>
    <source>
        <strain evidence="9 10">YIM 132087</strain>
    </source>
</reference>
<evidence type="ECO:0000259" key="8">
    <source>
        <dbReference type="Pfam" id="PF08281"/>
    </source>
</evidence>
<dbReference type="EMBL" id="WLYK01000001">
    <property type="protein sequence ID" value="MTD12814.1"/>
    <property type="molecule type" value="Genomic_DNA"/>
</dbReference>
<dbReference type="PANTHER" id="PTHR43133">
    <property type="entry name" value="RNA POLYMERASE ECF-TYPE SIGMA FACTO"/>
    <property type="match status" value="1"/>
</dbReference>
<keyword evidence="10" id="KW-1185">Reference proteome</keyword>
<dbReference type="PANTHER" id="PTHR43133:SF25">
    <property type="entry name" value="RNA POLYMERASE SIGMA FACTOR RFAY-RELATED"/>
    <property type="match status" value="1"/>
</dbReference>
<dbReference type="SUPFAM" id="SSF88946">
    <property type="entry name" value="Sigma2 domain of RNA polymerase sigma factors"/>
    <property type="match status" value="1"/>
</dbReference>
<keyword evidence="2 6" id="KW-0805">Transcription regulation</keyword>
<keyword evidence="3 6" id="KW-0731">Sigma factor</keyword>
<dbReference type="Proteomes" id="UP000460221">
    <property type="component" value="Unassembled WGS sequence"/>
</dbReference>
<dbReference type="InterPro" id="IPR014284">
    <property type="entry name" value="RNA_pol_sigma-70_dom"/>
</dbReference>
<evidence type="ECO:0000256" key="3">
    <source>
        <dbReference type="ARBA" id="ARBA00023082"/>
    </source>
</evidence>
<evidence type="ECO:0000256" key="1">
    <source>
        <dbReference type="ARBA" id="ARBA00010641"/>
    </source>
</evidence>
<dbReference type="CDD" id="cd06171">
    <property type="entry name" value="Sigma70_r4"/>
    <property type="match status" value="1"/>
</dbReference>
<dbReference type="GO" id="GO:0003677">
    <property type="term" value="F:DNA binding"/>
    <property type="evidence" value="ECO:0007669"/>
    <property type="project" value="UniProtKB-KW"/>
</dbReference>
<feature type="domain" description="RNA polymerase sigma factor 70 region 4 type 2" evidence="8">
    <location>
        <begin position="105"/>
        <end position="157"/>
    </location>
</feature>
<evidence type="ECO:0000313" key="10">
    <source>
        <dbReference type="Proteomes" id="UP000460221"/>
    </source>
</evidence>
<dbReference type="Gene3D" id="1.10.1740.10">
    <property type="match status" value="1"/>
</dbReference>
<evidence type="ECO:0000256" key="2">
    <source>
        <dbReference type="ARBA" id="ARBA00023015"/>
    </source>
</evidence>
<keyword evidence="4 6" id="KW-0238">DNA-binding</keyword>
<dbReference type="InterPro" id="IPR013324">
    <property type="entry name" value="RNA_pol_sigma_r3/r4-like"/>
</dbReference>
<dbReference type="AlphaFoldDB" id="A0A7K1FIU5"/>
<dbReference type="GO" id="GO:0006950">
    <property type="term" value="P:response to stress"/>
    <property type="evidence" value="ECO:0007669"/>
    <property type="project" value="UniProtKB-ARBA"/>
</dbReference>
<dbReference type="GO" id="GO:0006352">
    <property type="term" value="P:DNA-templated transcription initiation"/>
    <property type="evidence" value="ECO:0007669"/>
    <property type="project" value="InterPro"/>
</dbReference>
<dbReference type="GO" id="GO:0016987">
    <property type="term" value="F:sigma factor activity"/>
    <property type="evidence" value="ECO:0007669"/>
    <property type="project" value="UniProtKB-KW"/>
</dbReference>
<dbReference type="PROSITE" id="PS01063">
    <property type="entry name" value="SIGMA70_ECF"/>
    <property type="match status" value="1"/>
</dbReference>
<dbReference type="InterPro" id="IPR007627">
    <property type="entry name" value="RNA_pol_sigma70_r2"/>
</dbReference>
<feature type="domain" description="RNA polymerase sigma-70 region 2" evidence="7">
    <location>
        <begin position="23"/>
        <end position="87"/>
    </location>
</feature>
<comment type="caution">
    <text evidence="9">The sequence shown here is derived from an EMBL/GenBank/DDBJ whole genome shotgun (WGS) entry which is preliminary data.</text>
</comment>
<evidence type="ECO:0000256" key="4">
    <source>
        <dbReference type="ARBA" id="ARBA00023125"/>
    </source>
</evidence>
<dbReference type="InterPro" id="IPR036388">
    <property type="entry name" value="WH-like_DNA-bd_sf"/>
</dbReference>
<keyword evidence="5 6" id="KW-0804">Transcription</keyword>
<dbReference type="Gene3D" id="1.10.10.10">
    <property type="entry name" value="Winged helix-like DNA-binding domain superfamily/Winged helix DNA-binding domain"/>
    <property type="match status" value="1"/>
</dbReference>
<dbReference type="RefSeq" id="WP_154766808.1">
    <property type="nucleotide sequence ID" value="NZ_WLYK01000001.1"/>
</dbReference>
<dbReference type="Pfam" id="PF04542">
    <property type="entry name" value="Sigma70_r2"/>
    <property type="match status" value="1"/>
</dbReference>
<dbReference type="InterPro" id="IPR039425">
    <property type="entry name" value="RNA_pol_sigma-70-like"/>
</dbReference>